<dbReference type="STRING" id="1526.SAMN02910262_02169"/>
<evidence type="ECO:0000256" key="5">
    <source>
        <dbReference type="ARBA" id="ARBA00022884"/>
    </source>
</evidence>
<keyword evidence="2 6" id="KW-0678">Repressor</keyword>
<dbReference type="GO" id="GO:0006109">
    <property type="term" value="P:regulation of carbohydrate metabolic process"/>
    <property type="evidence" value="ECO:0007669"/>
    <property type="project" value="InterPro"/>
</dbReference>
<dbReference type="OrthoDB" id="9809061at2"/>
<protein>
    <recommendedName>
        <fullName evidence="6">Translational regulator CsrA</fullName>
    </recommendedName>
</protein>
<evidence type="ECO:0000256" key="4">
    <source>
        <dbReference type="ARBA" id="ARBA00022845"/>
    </source>
</evidence>
<dbReference type="RefSeq" id="WP_074649748.1">
    <property type="nucleotide sequence ID" value="NZ_FOIL01000028.1"/>
</dbReference>
<evidence type="ECO:0000256" key="1">
    <source>
        <dbReference type="ARBA" id="ARBA00022490"/>
    </source>
</evidence>
<dbReference type="EMBL" id="FOIL01000028">
    <property type="protein sequence ID" value="SET62336.1"/>
    <property type="molecule type" value="Genomic_DNA"/>
</dbReference>
<dbReference type="SUPFAM" id="SSF117130">
    <property type="entry name" value="CsrA-like"/>
    <property type="match status" value="1"/>
</dbReference>
<keyword evidence="3 6" id="KW-1005">Bacterial flagellum biogenesis</keyword>
<comment type="similarity">
    <text evidence="6">Belongs to the CsrA/RsmA family.</text>
</comment>
<comment type="subcellular location">
    <subcellularLocation>
        <location evidence="6">Cytoplasm</location>
    </subcellularLocation>
</comment>
<evidence type="ECO:0000256" key="6">
    <source>
        <dbReference type="HAMAP-Rule" id="MF_00167"/>
    </source>
</evidence>
<comment type="function">
    <text evidence="6">A translational regulator that binds mRNA to regulate translation initiation and/or mRNA stability. Usually binds in the 5'-UTR at or near the Shine-Dalgarno sequence preventing ribosome-binding, thus repressing translation. Its main target seems to be the major flagellin gene, while its function is anatagonized by FliW.</text>
</comment>
<dbReference type="Gene3D" id="2.60.40.4380">
    <property type="entry name" value="Translational regulator CsrA"/>
    <property type="match status" value="1"/>
</dbReference>
<dbReference type="PANTHER" id="PTHR34984:SF1">
    <property type="entry name" value="CARBON STORAGE REGULATOR"/>
    <property type="match status" value="1"/>
</dbReference>
<dbReference type="HAMAP" id="MF_00167">
    <property type="entry name" value="CsrA"/>
    <property type="match status" value="1"/>
</dbReference>
<dbReference type="Pfam" id="PF02599">
    <property type="entry name" value="CsrA"/>
    <property type="match status" value="1"/>
</dbReference>
<keyword evidence="1 6" id="KW-0963">Cytoplasm</keyword>
<name>A0A1I0FVM6_9FIRM</name>
<dbReference type="GO" id="GO:1902208">
    <property type="term" value="P:regulation of bacterial-type flagellum assembly"/>
    <property type="evidence" value="ECO:0007669"/>
    <property type="project" value="UniProtKB-UniRule"/>
</dbReference>
<dbReference type="GO" id="GO:0006402">
    <property type="term" value="P:mRNA catabolic process"/>
    <property type="evidence" value="ECO:0007669"/>
    <property type="project" value="InterPro"/>
</dbReference>
<proteinExistence type="inferred from homology"/>
<accession>A0A1I0FVM6</accession>
<evidence type="ECO:0000256" key="2">
    <source>
        <dbReference type="ARBA" id="ARBA00022491"/>
    </source>
</evidence>
<dbReference type="GO" id="GO:0005829">
    <property type="term" value="C:cytosol"/>
    <property type="evidence" value="ECO:0007669"/>
    <property type="project" value="TreeGrafter"/>
</dbReference>
<dbReference type="GO" id="GO:0045947">
    <property type="term" value="P:negative regulation of translational initiation"/>
    <property type="evidence" value="ECO:0007669"/>
    <property type="project" value="UniProtKB-UniRule"/>
</dbReference>
<evidence type="ECO:0000313" key="7">
    <source>
        <dbReference type="EMBL" id="SET62336.1"/>
    </source>
</evidence>
<dbReference type="PANTHER" id="PTHR34984">
    <property type="entry name" value="CARBON STORAGE REGULATOR"/>
    <property type="match status" value="1"/>
</dbReference>
<reference evidence="7 8" key="1">
    <citation type="submission" date="2016-10" db="EMBL/GenBank/DDBJ databases">
        <authorList>
            <person name="de Groot N.N."/>
        </authorList>
    </citation>
    <scope>NUCLEOTIDE SEQUENCE [LARGE SCALE GENOMIC DNA]</scope>
    <source>
        <strain evidence="7 8">KH1P1</strain>
    </source>
</reference>
<dbReference type="AlphaFoldDB" id="A0A1I0FVM6"/>
<keyword evidence="8" id="KW-1185">Reference proteome</keyword>
<gene>
    <name evidence="6" type="primary">csrA</name>
    <name evidence="7" type="ORF">SAMN04487771_102829</name>
</gene>
<dbReference type="InterPro" id="IPR036107">
    <property type="entry name" value="CsrA_sf"/>
</dbReference>
<dbReference type="InterPro" id="IPR003751">
    <property type="entry name" value="CsrA"/>
</dbReference>
<dbReference type="eggNOG" id="COG1551">
    <property type="taxonomic scope" value="Bacteria"/>
</dbReference>
<keyword evidence="4 6" id="KW-0810">Translation regulation</keyword>
<dbReference type="GO" id="GO:0048027">
    <property type="term" value="F:mRNA 5'-UTR binding"/>
    <property type="evidence" value="ECO:0007669"/>
    <property type="project" value="UniProtKB-UniRule"/>
</dbReference>
<organism evidence="7 8">
    <name type="scientific">[Clostridium] aminophilum</name>
    <dbReference type="NCBI Taxonomy" id="1526"/>
    <lineage>
        <taxon>Bacteria</taxon>
        <taxon>Bacillati</taxon>
        <taxon>Bacillota</taxon>
        <taxon>Clostridia</taxon>
        <taxon>Lachnospirales</taxon>
        <taxon>Lachnospiraceae</taxon>
    </lineage>
</organism>
<comment type="subunit">
    <text evidence="6">Homodimer; the beta-strands of each monomer intercalate to form a hydrophobic core, while the alpha-helices form wings that extend away from the core.</text>
</comment>
<evidence type="ECO:0000313" key="8">
    <source>
        <dbReference type="Proteomes" id="UP000199820"/>
    </source>
</evidence>
<dbReference type="Proteomes" id="UP000199820">
    <property type="component" value="Unassembled WGS sequence"/>
</dbReference>
<evidence type="ECO:0000256" key="3">
    <source>
        <dbReference type="ARBA" id="ARBA00022795"/>
    </source>
</evidence>
<dbReference type="GO" id="GO:0044781">
    <property type="term" value="P:bacterial-type flagellum organization"/>
    <property type="evidence" value="ECO:0007669"/>
    <property type="project" value="UniProtKB-KW"/>
</dbReference>
<keyword evidence="5 6" id="KW-0694">RNA-binding</keyword>
<sequence>MLILRRKKNESILIGKDIRITVVESAADGVRLAIDAPRQVSIIREELSNAEAINREAISSNATSVDQMIRRISTLRQNNEADKEAPEEK</sequence>